<protein>
    <submittedName>
        <fullName evidence="1">Uncharacterized protein</fullName>
    </submittedName>
</protein>
<reference evidence="2" key="1">
    <citation type="journal article" date="2015" name="Nat. Genet.">
        <title>The genome and transcriptome of the zoonotic hookworm Ancylostoma ceylanicum identify infection-specific gene families.</title>
        <authorList>
            <person name="Schwarz E.M."/>
            <person name="Hu Y."/>
            <person name="Antoshechkin I."/>
            <person name="Miller M.M."/>
            <person name="Sternberg P.W."/>
            <person name="Aroian R.V."/>
        </authorList>
    </citation>
    <scope>NUCLEOTIDE SEQUENCE</scope>
    <source>
        <strain evidence="2">HY135</strain>
    </source>
</reference>
<sequence>MSTFDSIENISDSDLEREFEEVKEESCKNGPFYCAYIIPISCEILQAEKQNKINLNYKCGVTLLPCFNSKSLLEWNVETTGAIPSISKMSATRQILGARLVRF</sequence>
<evidence type="ECO:0000313" key="1">
    <source>
        <dbReference type="EMBL" id="EYC06398.1"/>
    </source>
</evidence>
<dbReference type="EMBL" id="JARK01001412">
    <property type="protein sequence ID" value="EYC06398.1"/>
    <property type="molecule type" value="Genomic_DNA"/>
</dbReference>
<comment type="caution">
    <text evidence="1">The sequence shown here is derived from an EMBL/GenBank/DDBJ whole genome shotgun (WGS) entry which is preliminary data.</text>
</comment>
<gene>
    <name evidence="1" type="primary">Acey_s0076.g1036</name>
    <name evidence="1" type="ORF">Y032_0076g1036</name>
</gene>
<name>A0A016TVJ2_9BILA</name>
<evidence type="ECO:0000313" key="2">
    <source>
        <dbReference type="Proteomes" id="UP000024635"/>
    </source>
</evidence>
<accession>A0A016TVJ2</accession>
<dbReference type="Proteomes" id="UP000024635">
    <property type="component" value="Unassembled WGS sequence"/>
</dbReference>
<proteinExistence type="predicted"/>
<keyword evidence="2" id="KW-1185">Reference proteome</keyword>
<dbReference type="AlphaFoldDB" id="A0A016TVJ2"/>
<organism evidence="1 2">
    <name type="scientific">Ancylostoma ceylanicum</name>
    <dbReference type="NCBI Taxonomy" id="53326"/>
    <lineage>
        <taxon>Eukaryota</taxon>
        <taxon>Metazoa</taxon>
        <taxon>Ecdysozoa</taxon>
        <taxon>Nematoda</taxon>
        <taxon>Chromadorea</taxon>
        <taxon>Rhabditida</taxon>
        <taxon>Rhabditina</taxon>
        <taxon>Rhabditomorpha</taxon>
        <taxon>Strongyloidea</taxon>
        <taxon>Ancylostomatidae</taxon>
        <taxon>Ancylostomatinae</taxon>
        <taxon>Ancylostoma</taxon>
    </lineage>
</organism>